<evidence type="ECO:0000313" key="1">
    <source>
        <dbReference type="EMBL" id="GCL44200.1"/>
    </source>
</evidence>
<reference evidence="2" key="1">
    <citation type="submission" date="2019-02" db="EMBL/GenBank/DDBJ databases">
        <title>Draft genome sequence of Dolichospermum planctonicum NIES-80.</title>
        <authorList>
            <person name="Yamaguchi H."/>
            <person name="Suzuki S."/>
            <person name="Kawachi M."/>
        </authorList>
    </citation>
    <scope>NUCLEOTIDE SEQUENCE [LARGE SCALE GENOMIC DNA]</scope>
    <source>
        <strain evidence="2">NIES-80</strain>
    </source>
</reference>
<proteinExistence type="predicted"/>
<comment type="caution">
    <text evidence="1">The sequence shown here is derived from an EMBL/GenBank/DDBJ whole genome shotgun (WGS) entry which is preliminary data.</text>
</comment>
<accession>A0A480AGL5</accession>
<protein>
    <recommendedName>
        <fullName evidence="3">GxxExxY protein</fullName>
    </recommendedName>
</protein>
<evidence type="ECO:0000313" key="2">
    <source>
        <dbReference type="Proteomes" id="UP000299367"/>
    </source>
</evidence>
<dbReference type="Proteomes" id="UP000299367">
    <property type="component" value="Unassembled WGS sequence"/>
</dbReference>
<dbReference type="RefSeq" id="WP_137909597.1">
    <property type="nucleotide sequence ID" value="NZ_BJCF01000079.1"/>
</dbReference>
<name>A0A480AGL5_9CYAN</name>
<dbReference type="Pfam" id="PF13366">
    <property type="entry name" value="PDDEXK_3"/>
    <property type="match status" value="1"/>
</dbReference>
<dbReference type="AlphaFoldDB" id="A0A480AGL5"/>
<evidence type="ECO:0008006" key="3">
    <source>
        <dbReference type="Google" id="ProtNLM"/>
    </source>
</evidence>
<gene>
    <name evidence="1" type="ORF">NIES80_39260</name>
</gene>
<sequence>MTENEIATQIVDAAYKIHTRLGPGLFESVYETVLAYELESRGLQVVRQQPIPVVYEGIHLEEGFQADMIVENKVIIELKSLETIHPVHKKQLITYLTLANKRLGLLINFGEVLIKNGITRIANKL</sequence>
<dbReference type="OrthoDB" id="9806869at2"/>
<dbReference type="InterPro" id="IPR026350">
    <property type="entry name" value="GxxExxY"/>
</dbReference>
<dbReference type="EMBL" id="BJCF01000079">
    <property type="protein sequence ID" value="GCL44200.1"/>
    <property type="molecule type" value="Genomic_DNA"/>
</dbReference>
<organism evidence="1 2">
    <name type="scientific">Dolichospermum planctonicum</name>
    <dbReference type="NCBI Taxonomy" id="136072"/>
    <lineage>
        <taxon>Bacteria</taxon>
        <taxon>Bacillati</taxon>
        <taxon>Cyanobacteriota</taxon>
        <taxon>Cyanophyceae</taxon>
        <taxon>Nostocales</taxon>
        <taxon>Aphanizomenonaceae</taxon>
        <taxon>Dolichospermum</taxon>
    </lineage>
</organism>
<dbReference type="NCBIfam" id="TIGR04256">
    <property type="entry name" value="GxxExxY"/>
    <property type="match status" value="1"/>
</dbReference>